<proteinExistence type="predicted"/>
<dbReference type="Proteomes" id="UP000814033">
    <property type="component" value="Unassembled WGS sequence"/>
</dbReference>
<organism evidence="1 2">
    <name type="scientific">Auriscalpium vulgare</name>
    <dbReference type="NCBI Taxonomy" id="40419"/>
    <lineage>
        <taxon>Eukaryota</taxon>
        <taxon>Fungi</taxon>
        <taxon>Dikarya</taxon>
        <taxon>Basidiomycota</taxon>
        <taxon>Agaricomycotina</taxon>
        <taxon>Agaricomycetes</taxon>
        <taxon>Russulales</taxon>
        <taxon>Auriscalpiaceae</taxon>
        <taxon>Auriscalpium</taxon>
    </lineage>
</organism>
<reference evidence="1" key="1">
    <citation type="submission" date="2021-02" db="EMBL/GenBank/DDBJ databases">
        <authorList>
            <consortium name="DOE Joint Genome Institute"/>
            <person name="Ahrendt S."/>
            <person name="Looney B.P."/>
            <person name="Miyauchi S."/>
            <person name="Morin E."/>
            <person name="Drula E."/>
            <person name="Courty P.E."/>
            <person name="Chicoki N."/>
            <person name="Fauchery L."/>
            <person name="Kohler A."/>
            <person name="Kuo A."/>
            <person name="Labutti K."/>
            <person name="Pangilinan J."/>
            <person name="Lipzen A."/>
            <person name="Riley R."/>
            <person name="Andreopoulos W."/>
            <person name="He G."/>
            <person name="Johnson J."/>
            <person name="Barry K.W."/>
            <person name="Grigoriev I.V."/>
            <person name="Nagy L."/>
            <person name="Hibbett D."/>
            <person name="Henrissat B."/>
            <person name="Matheny P.B."/>
            <person name="Labbe J."/>
            <person name="Martin F."/>
        </authorList>
    </citation>
    <scope>NUCLEOTIDE SEQUENCE</scope>
    <source>
        <strain evidence="1">FP105234-sp</strain>
    </source>
</reference>
<gene>
    <name evidence="1" type="ORF">FA95DRAFT_1458616</name>
</gene>
<dbReference type="EMBL" id="MU275848">
    <property type="protein sequence ID" value="KAI0052024.1"/>
    <property type="molecule type" value="Genomic_DNA"/>
</dbReference>
<name>A0ACB8S6A8_9AGAM</name>
<protein>
    <submittedName>
        <fullName evidence="1">Uncharacterized protein</fullName>
    </submittedName>
</protein>
<evidence type="ECO:0000313" key="1">
    <source>
        <dbReference type="EMBL" id="KAI0052024.1"/>
    </source>
</evidence>
<feature type="non-terminal residue" evidence="1">
    <location>
        <position position="76"/>
    </location>
</feature>
<reference evidence="1" key="2">
    <citation type="journal article" date="2022" name="New Phytol.">
        <title>Evolutionary transition to the ectomycorrhizal habit in the genomes of a hyperdiverse lineage of mushroom-forming fungi.</title>
        <authorList>
            <person name="Looney B."/>
            <person name="Miyauchi S."/>
            <person name="Morin E."/>
            <person name="Drula E."/>
            <person name="Courty P.E."/>
            <person name="Kohler A."/>
            <person name="Kuo A."/>
            <person name="LaButti K."/>
            <person name="Pangilinan J."/>
            <person name="Lipzen A."/>
            <person name="Riley R."/>
            <person name="Andreopoulos W."/>
            <person name="He G."/>
            <person name="Johnson J."/>
            <person name="Nolan M."/>
            <person name="Tritt A."/>
            <person name="Barry K.W."/>
            <person name="Grigoriev I.V."/>
            <person name="Nagy L.G."/>
            <person name="Hibbett D."/>
            <person name="Henrissat B."/>
            <person name="Matheny P.B."/>
            <person name="Labbe J."/>
            <person name="Martin F.M."/>
        </authorList>
    </citation>
    <scope>NUCLEOTIDE SEQUENCE</scope>
    <source>
        <strain evidence="1">FP105234-sp</strain>
    </source>
</reference>
<sequence length="76" mass="8683">MVRLPTELIDHVVSQLDSRTDILAFALTCRAFKCIAIPSHLEYRILRVHPSRSAVWSHLSWRPALAGRVRAVHLLD</sequence>
<keyword evidence="2" id="KW-1185">Reference proteome</keyword>
<evidence type="ECO:0000313" key="2">
    <source>
        <dbReference type="Proteomes" id="UP000814033"/>
    </source>
</evidence>
<accession>A0ACB8S6A8</accession>
<comment type="caution">
    <text evidence="1">The sequence shown here is derived from an EMBL/GenBank/DDBJ whole genome shotgun (WGS) entry which is preliminary data.</text>
</comment>